<reference evidence="3" key="1">
    <citation type="submission" date="2020-07" db="EMBL/GenBank/DDBJ databases">
        <title>Huge and variable diversity of episymbiotic CPR bacteria and DPANN archaea in groundwater ecosystems.</title>
        <authorList>
            <person name="He C.Y."/>
            <person name="Keren R."/>
            <person name="Whittaker M."/>
            <person name="Farag I.F."/>
            <person name="Doudna J."/>
            <person name="Cate J.H.D."/>
            <person name="Banfield J.F."/>
        </authorList>
    </citation>
    <scope>NUCLEOTIDE SEQUENCE</scope>
    <source>
        <strain evidence="3">NC_groundwater_17_Pr7_B-0.1um_64_12</strain>
    </source>
</reference>
<evidence type="ECO:0000259" key="2">
    <source>
        <dbReference type="Pfam" id="PF13439"/>
    </source>
</evidence>
<protein>
    <submittedName>
        <fullName evidence="3">Glycosyltransferase</fullName>
    </submittedName>
</protein>
<dbReference type="Gene3D" id="3.40.50.2000">
    <property type="entry name" value="Glycogen Phosphorylase B"/>
    <property type="match status" value="2"/>
</dbReference>
<dbReference type="GO" id="GO:0016757">
    <property type="term" value="F:glycosyltransferase activity"/>
    <property type="evidence" value="ECO:0007669"/>
    <property type="project" value="InterPro"/>
</dbReference>
<dbReference type="EMBL" id="JACOSL010000052">
    <property type="protein sequence ID" value="MBI1757133.1"/>
    <property type="molecule type" value="Genomic_DNA"/>
</dbReference>
<comment type="caution">
    <text evidence="3">The sequence shown here is derived from an EMBL/GenBank/DDBJ whole genome shotgun (WGS) entry which is preliminary data.</text>
</comment>
<evidence type="ECO:0000259" key="1">
    <source>
        <dbReference type="Pfam" id="PF00534"/>
    </source>
</evidence>
<dbReference type="InterPro" id="IPR001296">
    <property type="entry name" value="Glyco_trans_1"/>
</dbReference>
<dbReference type="Proteomes" id="UP000727962">
    <property type="component" value="Unassembled WGS sequence"/>
</dbReference>
<dbReference type="PANTHER" id="PTHR45947">
    <property type="entry name" value="SULFOQUINOVOSYL TRANSFERASE SQD2"/>
    <property type="match status" value="1"/>
</dbReference>
<dbReference type="AlphaFoldDB" id="A0A931LTE5"/>
<dbReference type="PANTHER" id="PTHR45947:SF3">
    <property type="entry name" value="SULFOQUINOVOSYL TRANSFERASE SQD2"/>
    <property type="match status" value="1"/>
</dbReference>
<gene>
    <name evidence="3" type="ORF">HYR64_08520</name>
</gene>
<dbReference type="SUPFAM" id="SSF53756">
    <property type="entry name" value="UDP-Glycosyltransferase/glycogen phosphorylase"/>
    <property type="match status" value="1"/>
</dbReference>
<dbReference type="InterPro" id="IPR028098">
    <property type="entry name" value="Glyco_trans_4-like_N"/>
</dbReference>
<dbReference type="InterPro" id="IPR050194">
    <property type="entry name" value="Glycosyltransferase_grp1"/>
</dbReference>
<dbReference type="Pfam" id="PF13439">
    <property type="entry name" value="Glyco_transf_4"/>
    <property type="match status" value="1"/>
</dbReference>
<evidence type="ECO:0000313" key="3">
    <source>
        <dbReference type="EMBL" id="MBI1757133.1"/>
    </source>
</evidence>
<accession>A0A931LTE5</accession>
<name>A0A931LTE5_FIMGI</name>
<proteinExistence type="predicted"/>
<feature type="domain" description="Glycosyltransferase subfamily 4-like N-terminal" evidence="2">
    <location>
        <begin position="15"/>
        <end position="179"/>
    </location>
</feature>
<sequence length="389" mass="44037">MRIAIFSDSALPILNGVSVSIDALIRELRNQGHSVHLFTTAYPRYRDPDPNVYRFRALEMPWSKGYPLAVPPFYRMLLRFRRRQFDVIHTHTPFTIGLVGLRWAESHDLPIVSTYHTLYDRYAHYIPLFPRRYVRYRIAKHTNFYYSRVDRVITPSDAASRWLRRHAVHTPIDVVPTGVARGAPHERAEARMQLGIPPEQRVLLYVGRLAAEKNLDLLFAAAASAFRQDPNLRLWLVGDGSYRAECARIARDLGIGDRVRFVGLVPRADVDLYYAAADLFLFTSLTETQGLVVLEAFNYGVPAVVAAGGGAGEWIRPGENGFLVRADARTLASRVLDVLGDDTLHATLAEGARRTARDQGPERMAELVVESYRRAIESRERTERSAVLV</sequence>
<dbReference type="Pfam" id="PF00534">
    <property type="entry name" value="Glycos_transf_1"/>
    <property type="match status" value="1"/>
</dbReference>
<evidence type="ECO:0000313" key="4">
    <source>
        <dbReference type="Proteomes" id="UP000727962"/>
    </source>
</evidence>
<feature type="domain" description="Glycosyl transferase family 1" evidence="1">
    <location>
        <begin position="187"/>
        <end position="354"/>
    </location>
</feature>
<organism evidence="3 4">
    <name type="scientific">Fimbriimonas ginsengisoli</name>
    <dbReference type="NCBI Taxonomy" id="1005039"/>
    <lineage>
        <taxon>Bacteria</taxon>
        <taxon>Bacillati</taxon>
        <taxon>Armatimonadota</taxon>
        <taxon>Fimbriimonadia</taxon>
        <taxon>Fimbriimonadales</taxon>
        <taxon>Fimbriimonadaceae</taxon>
        <taxon>Fimbriimonas</taxon>
    </lineage>
</organism>